<evidence type="ECO:0000256" key="1">
    <source>
        <dbReference type="SAM" id="Phobius"/>
    </source>
</evidence>
<reference evidence="2" key="1">
    <citation type="journal article" date="2019" name="Sci. Rep.">
        <title>Draft genome of Tanacetum cinerariifolium, the natural source of mosquito coil.</title>
        <authorList>
            <person name="Yamashiro T."/>
            <person name="Shiraishi A."/>
            <person name="Satake H."/>
            <person name="Nakayama K."/>
        </authorList>
    </citation>
    <scope>NUCLEOTIDE SEQUENCE</scope>
</reference>
<evidence type="ECO:0000313" key="2">
    <source>
        <dbReference type="EMBL" id="GFC88866.1"/>
    </source>
</evidence>
<sequence length="117" mass="12211">MANPLPDSTSAADAAPGHFKRALTLFDAVMLVTGSMIGSGIFLVSADISRQGRDNGRAHPLKILGPDGAQQAIISQPAFGAVQLRQAQPLQNIAAQLLTIGKVQPLQLYGVVQALVQ</sequence>
<keyword evidence="1" id="KW-1133">Transmembrane helix</keyword>
<organism evidence="2">
    <name type="scientific">Tanacetum cinerariifolium</name>
    <name type="common">Dalmatian daisy</name>
    <name type="synonym">Chrysanthemum cinerariifolium</name>
    <dbReference type="NCBI Taxonomy" id="118510"/>
    <lineage>
        <taxon>Eukaryota</taxon>
        <taxon>Viridiplantae</taxon>
        <taxon>Streptophyta</taxon>
        <taxon>Embryophyta</taxon>
        <taxon>Tracheophyta</taxon>
        <taxon>Spermatophyta</taxon>
        <taxon>Magnoliopsida</taxon>
        <taxon>eudicotyledons</taxon>
        <taxon>Gunneridae</taxon>
        <taxon>Pentapetalae</taxon>
        <taxon>asterids</taxon>
        <taxon>campanulids</taxon>
        <taxon>Asterales</taxon>
        <taxon>Asteraceae</taxon>
        <taxon>Asteroideae</taxon>
        <taxon>Anthemideae</taxon>
        <taxon>Anthemidinae</taxon>
        <taxon>Tanacetum</taxon>
    </lineage>
</organism>
<accession>A0A699RT15</accession>
<proteinExistence type="predicted"/>
<keyword evidence="1" id="KW-0812">Transmembrane</keyword>
<keyword evidence="1" id="KW-0472">Membrane</keyword>
<comment type="caution">
    <text evidence="2">The sequence shown here is derived from an EMBL/GenBank/DDBJ whole genome shotgun (WGS) entry which is preliminary data.</text>
</comment>
<feature type="non-terminal residue" evidence="2">
    <location>
        <position position="117"/>
    </location>
</feature>
<dbReference type="AlphaFoldDB" id="A0A699RT15"/>
<protein>
    <submittedName>
        <fullName evidence="2">Uncharacterized protein</fullName>
    </submittedName>
</protein>
<dbReference type="EMBL" id="BKCJ011117827">
    <property type="protein sequence ID" value="GFC88866.1"/>
    <property type="molecule type" value="Genomic_DNA"/>
</dbReference>
<name>A0A699RT15_TANCI</name>
<gene>
    <name evidence="2" type="ORF">Tci_860836</name>
</gene>
<feature type="transmembrane region" description="Helical" evidence="1">
    <location>
        <begin position="28"/>
        <end position="48"/>
    </location>
</feature>